<dbReference type="AlphaFoldDB" id="A0A931C056"/>
<gene>
    <name evidence="2" type="ORF">I4J89_05110</name>
</gene>
<evidence type="ECO:0000256" key="1">
    <source>
        <dbReference type="SAM" id="SignalP"/>
    </source>
</evidence>
<sequence length="246" mass="25508">MISVRTRFLAALIALAPAAGLLVASPAQAAGTSIKVKSVSVSTSTVVLGAGTGCKKITFKAKLNKAMPKTSSKLGLVGIDLYGPGNKVVGGAMLKRVGSTTTYKGGLELCSDGALGKYRAETYGIILTKDFEITATTNKIKKYLFLKRPSKLTLDASPEPVVKGQTLTATGALAIDGKALANAKVKIYFKAKGASSYKFKGTAVTDAAGSYTKQFTATKNGTWKAVFAGSNSRDKAAAVDVIKVKK</sequence>
<dbReference type="RefSeq" id="WP_196412627.1">
    <property type="nucleotide sequence ID" value="NZ_JADQTO010000002.1"/>
</dbReference>
<organism evidence="2 3">
    <name type="scientific">Actinoplanes aureus</name>
    <dbReference type="NCBI Taxonomy" id="2792083"/>
    <lineage>
        <taxon>Bacteria</taxon>
        <taxon>Bacillati</taxon>
        <taxon>Actinomycetota</taxon>
        <taxon>Actinomycetes</taxon>
        <taxon>Micromonosporales</taxon>
        <taxon>Micromonosporaceae</taxon>
        <taxon>Actinoplanes</taxon>
    </lineage>
</organism>
<evidence type="ECO:0000313" key="2">
    <source>
        <dbReference type="EMBL" id="MBG0560840.1"/>
    </source>
</evidence>
<reference evidence="2" key="1">
    <citation type="submission" date="2020-11" db="EMBL/GenBank/DDBJ databases">
        <title>Isolation and identification of active actinomycetes.</title>
        <authorList>
            <person name="Sun X."/>
        </authorList>
    </citation>
    <scope>NUCLEOTIDE SEQUENCE</scope>
    <source>
        <strain evidence="2">NEAU-A11</strain>
    </source>
</reference>
<feature type="signal peptide" evidence="1">
    <location>
        <begin position="1"/>
        <end position="29"/>
    </location>
</feature>
<protein>
    <submittedName>
        <fullName evidence="2">Uncharacterized protein</fullName>
    </submittedName>
</protein>
<dbReference type="EMBL" id="JADQTO010000002">
    <property type="protein sequence ID" value="MBG0560840.1"/>
    <property type="molecule type" value="Genomic_DNA"/>
</dbReference>
<name>A0A931C056_9ACTN</name>
<feature type="chain" id="PRO_5036981443" evidence="1">
    <location>
        <begin position="30"/>
        <end position="246"/>
    </location>
</feature>
<keyword evidence="1" id="KW-0732">Signal</keyword>
<keyword evidence="3" id="KW-1185">Reference proteome</keyword>
<accession>A0A931C056</accession>
<comment type="caution">
    <text evidence="2">The sequence shown here is derived from an EMBL/GenBank/DDBJ whole genome shotgun (WGS) entry which is preliminary data.</text>
</comment>
<proteinExistence type="predicted"/>
<dbReference type="Proteomes" id="UP000598146">
    <property type="component" value="Unassembled WGS sequence"/>
</dbReference>
<evidence type="ECO:0000313" key="3">
    <source>
        <dbReference type="Proteomes" id="UP000598146"/>
    </source>
</evidence>